<dbReference type="Pfam" id="PF04055">
    <property type="entry name" value="Radical_SAM"/>
    <property type="match status" value="1"/>
</dbReference>
<dbReference type="EMBL" id="VUMT01000028">
    <property type="protein sequence ID" value="MSS64757.1"/>
    <property type="molecule type" value="Genomic_DNA"/>
</dbReference>
<accession>A0A6L5Y1P2</accession>
<evidence type="ECO:0000259" key="5">
    <source>
        <dbReference type="PROSITE" id="PS51918"/>
    </source>
</evidence>
<dbReference type="InterPro" id="IPR013785">
    <property type="entry name" value="Aldolase_TIM"/>
</dbReference>
<dbReference type="AlphaFoldDB" id="A0A6L5Y1P2"/>
<comment type="caution">
    <text evidence="6">The sequence shown here is derived from an EMBL/GenBank/DDBJ whole genome shotgun (WGS) entry which is preliminary data.</text>
</comment>
<dbReference type="SFLD" id="SFLDS00029">
    <property type="entry name" value="Radical_SAM"/>
    <property type="match status" value="1"/>
</dbReference>
<dbReference type="SUPFAM" id="SSF102114">
    <property type="entry name" value="Radical SAM enzymes"/>
    <property type="match status" value="1"/>
</dbReference>
<dbReference type="RefSeq" id="WP_154520143.1">
    <property type="nucleotide sequence ID" value="NZ_VUMT01000028.1"/>
</dbReference>
<organism evidence="6 7">
    <name type="scientific">Velocimicrobium porci</name>
    <dbReference type="NCBI Taxonomy" id="2606634"/>
    <lineage>
        <taxon>Bacteria</taxon>
        <taxon>Bacillati</taxon>
        <taxon>Bacillota</taxon>
        <taxon>Clostridia</taxon>
        <taxon>Lachnospirales</taxon>
        <taxon>Lachnospiraceae</taxon>
        <taxon>Velocimicrobium</taxon>
    </lineage>
</organism>
<reference evidence="6 7" key="1">
    <citation type="submission" date="2019-08" db="EMBL/GenBank/DDBJ databases">
        <title>In-depth cultivation of the pig gut microbiome towards novel bacterial diversity and tailored functional studies.</title>
        <authorList>
            <person name="Wylensek D."/>
            <person name="Hitch T.C.A."/>
            <person name="Clavel T."/>
        </authorList>
    </citation>
    <scope>NUCLEOTIDE SEQUENCE [LARGE SCALE GENOMIC DNA]</scope>
    <source>
        <strain evidence="6 7">WCA-693-APC-MOT-I</strain>
    </source>
</reference>
<keyword evidence="4" id="KW-0411">Iron-sulfur</keyword>
<dbReference type="InterPro" id="IPR058240">
    <property type="entry name" value="rSAM_sf"/>
</dbReference>
<dbReference type="Gene3D" id="3.20.20.70">
    <property type="entry name" value="Aldolase class I"/>
    <property type="match status" value="1"/>
</dbReference>
<evidence type="ECO:0000256" key="2">
    <source>
        <dbReference type="ARBA" id="ARBA00022723"/>
    </source>
</evidence>
<proteinExistence type="predicted"/>
<dbReference type="InterPro" id="IPR023885">
    <property type="entry name" value="4Fe4S-binding_SPASM_dom"/>
</dbReference>
<dbReference type="SMR" id="A0A6L5Y1P2"/>
<dbReference type="PANTHER" id="PTHR11228:SF7">
    <property type="entry name" value="PQQA PEPTIDE CYCLASE"/>
    <property type="match status" value="1"/>
</dbReference>
<dbReference type="Pfam" id="PF13186">
    <property type="entry name" value="SPASM"/>
    <property type="match status" value="1"/>
</dbReference>
<dbReference type="InterPro" id="IPR050377">
    <property type="entry name" value="Radical_SAM_PqqE_MftC-like"/>
</dbReference>
<keyword evidence="1" id="KW-0949">S-adenosyl-L-methionine</keyword>
<dbReference type="PANTHER" id="PTHR11228">
    <property type="entry name" value="RADICAL SAM DOMAIN PROTEIN"/>
    <property type="match status" value="1"/>
</dbReference>
<evidence type="ECO:0000256" key="4">
    <source>
        <dbReference type="ARBA" id="ARBA00023014"/>
    </source>
</evidence>
<gene>
    <name evidence="6" type="ORF">FYJ58_12880</name>
</gene>
<dbReference type="CDD" id="cd01335">
    <property type="entry name" value="Radical_SAM"/>
    <property type="match status" value="1"/>
</dbReference>
<dbReference type="GO" id="GO:0046872">
    <property type="term" value="F:metal ion binding"/>
    <property type="evidence" value="ECO:0007669"/>
    <property type="project" value="UniProtKB-KW"/>
</dbReference>
<evidence type="ECO:0000313" key="6">
    <source>
        <dbReference type="EMBL" id="MSS64757.1"/>
    </source>
</evidence>
<dbReference type="GO" id="GO:0003824">
    <property type="term" value="F:catalytic activity"/>
    <property type="evidence" value="ECO:0007669"/>
    <property type="project" value="InterPro"/>
</dbReference>
<evidence type="ECO:0000313" key="7">
    <source>
        <dbReference type="Proteomes" id="UP000482209"/>
    </source>
</evidence>
<keyword evidence="3" id="KW-0408">Iron</keyword>
<dbReference type="PROSITE" id="PS51918">
    <property type="entry name" value="RADICAL_SAM"/>
    <property type="match status" value="1"/>
</dbReference>
<feature type="domain" description="Radical SAM core" evidence="5">
    <location>
        <begin position="84"/>
        <end position="280"/>
    </location>
</feature>
<dbReference type="SFLD" id="SFLDG01067">
    <property type="entry name" value="SPASM/twitch_domain_containing"/>
    <property type="match status" value="1"/>
</dbReference>
<dbReference type="Proteomes" id="UP000482209">
    <property type="component" value="Unassembled WGS sequence"/>
</dbReference>
<keyword evidence="2" id="KW-0479">Metal-binding</keyword>
<dbReference type="InterPro" id="IPR007197">
    <property type="entry name" value="rSAM"/>
</dbReference>
<sequence>MYNFGFNIRIIKYKNKVILINSENGKWMRISKKVYEIIVWIVNENLDYEQLMNKFVDDNDQIYLKKILECLLKLGILFIKDEKIFSKKTVLFEMTNRCNLHCVHCCNNSEMCTDFELKYDEIIKIFDFLVNEQPINIILTGGEPLIRSDFLELLSYLRDNYKGKISLMTNGTLINELNVDSLISNVDEINISLDGIDESTTDIIRGEGVYKKVLTAINLLRKKRYNNITLSMVISEKNYKFQQNFIELNKKLGTKPLIRGFAEVGRGKTNKELFIEKGNKEYLENVFSDENLAVEETKNISPCTCSAGLEKILVDYKGNVFPCQWFKEPENKMGNILDNQRKEFQNNKGVKSIKKFYPWNYKRCSSCEVNAFCWPCPGELKNKAQNEEEFKQICNMIRPILFRKVWDEEV</sequence>
<dbReference type="GO" id="GO:0051536">
    <property type="term" value="F:iron-sulfur cluster binding"/>
    <property type="evidence" value="ECO:0007669"/>
    <property type="project" value="UniProtKB-KW"/>
</dbReference>
<dbReference type="SFLD" id="SFLDG01386">
    <property type="entry name" value="main_SPASM_domain-containing"/>
    <property type="match status" value="1"/>
</dbReference>
<keyword evidence="7" id="KW-1185">Reference proteome</keyword>
<name>A0A6L5Y1P2_9FIRM</name>
<evidence type="ECO:0000256" key="3">
    <source>
        <dbReference type="ARBA" id="ARBA00023004"/>
    </source>
</evidence>
<evidence type="ECO:0000256" key="1">
    <source>
        <dbReference type="ARBA" id="ARBA00022691"/>
    </source>
</evidence>
<protein>
    <submittedName>
        <fullName evidence="6">Radical SAM protein</fullName>
    </submittedName>
</protein>
<dbReference type="NCBIfam" id="TIGR04085">
    <property type="entry name" value="rSAM_more_4Fe4S"/>
    <property type="match status" value="1"/>
</dbReference>